<feature type="signal peptide" evidence="1">
    <location>
        <begin position="1"/>
        <end position="19"/>
    </location>
</feature>
<name>A0A9N9TTZ1_PHYSR</name>
<organism evidence="2 3">
    <name type="scientific">Phyllotreta striolata</name>
    <name type="common">Striped flea beetle</name>
    <name type="synonym">Crioceris striolata</name>
    <dbReference type="NCBI Taxonomy" id="444603"/>
    <lineage>
        <taxon>Eukaryota</taxon>
        <taxon>Metazoa</taxon>
        <taxon>Ecdysozoa</taxon>
        <taxon>Arthropoda</taxon>
        <taxon>Hexapoda</taxon>
        <taxon>Insecta</taxon>
        <taxon>Pterygota</taxon>
        <taxon>Neoptera</taxon>
        <taxon>Endopterygota</taxon>
        <taxon>Coleoptera</taxon>
        <taxon>Polyphaga</taxon>
        <taxon>Cucujiformia</taxon>
        <taxon>Chrysomeloidea</taxon>
        <taxon>Chrysomelidae</taxon>
        <taxon>Galerucinae</taxon>
        <taxon>Alticini</taxon>
        <taxon>Phyllotreta</taxon>
    </lineage>
</organism>
<gene>
    <name evidence="2" type="ORF">PHYEVI_LOCUS8814</name>
</gene>
<accession>A0A9N9TTZ1</accession>
<keyword evidence="1" id="KW-0732">Signal</keyword>
<dbReference type="EMBL" id="OU900098">
    <property type="protein sequence ID" value="CAG9862501.1"/>
    <property type="molecule type" value="Genomic_DNA"/>
</dbReference>
<dbReference type="AlphaFoldDB" id="A0A9N9TTZ1"/>
<proteinExistence type="predicted"/>
<evidence type="ECO:0000256" key="1">
    <source>
        <dbReference type="SAM" id="SignalP"/>
    </source>
</evidence>
<protein>
    <submittedName>
        <fullName evidence="2">Uncharacterized protein</fullName>
    </submittedName>
</protein>
<dbReference type="OrthoDB" id="6689267at2759"/>
<sequence>MVHLPLFLLSLTIFDYTQSREMHPILPDSEKCFDTYTDVQPINLSNLTKTCVETLSEAYNCRGLALVSNEILLLECNETDGGDVATPPKGCYRLLKRDGGEGVVCQRFKRRNLCEVIKTPANLAIEVYCDRSARGIVTVKQLKLV</sequence>
<reference evidence="2" key="1">
    <citation type="submission" date="2022-01" db="EMBL/GenBank/DDBJ databases">
        <authorList>
            <person name="King R."/>
        </authorList>
    </citation>
    <scope>NUCLEOTIDE SEQUENCE</scope>
</reference>
<dbReference type="Proteomes" id="UP001153712">
    <property type="component" value="Chromosome 5"/>
</dbReference>
<evidence type="ECO:0000313" key="3">
    <source>
        <dbReference type="Proteomes" id="UP001153712"/>
    </source>
</evidence>
<evidence type="ECO:0000313" key="2">
    <source>
        <dbReference type="EMBL" id="CAG9862501.1"/>
    </source>
</evidence>
<feature type="chain" id="PRO_5040341374" evidence="1">
    <location>
        <begin position="20"/>
        <end position="145"/>
    </location>
</feature>
<keyword evidence="3" id="KW-1185">Reference proteome</keyword>